<dbReference type="GO" id="GO:0006424">
    <property type="term" value="P:glutamyl-tRNA aminoacylation"/>
    <property type="evidence" value="ECO:0007669"/>
    <property type="project" value="TreeGrafter"/>
</dbReference>
<dbReference type="PRINTS" id="PR00987">
    <property type="entry name" value="TRNASYNTHGLU"/>
</dbReference>
<keyword evidence="4" id="KW-0862">Zinc</keyword>
<protein>
    <submittedName>
        <fullName evidence="9 10">Glutamyl-Q tRNA(Asp) synthetase</fullName>
    </submittedName>
</protein>
<evidence type="ECO:0000313" key="10">
    <source>
        <dbReference type="EMBL" id="KPP90010.1"/>
    </source>
</evidence>
<accession>A0A0P7YHS7</accession>
<evidence type="ECO:0000313" key="9">
    <source>
        <dbReference type="EMBL" id="CUX81115.1"/>
    </source>
</evidence>
<reference evidence="10 11" key="1">
    <citation type="submission" date="2015-09" db="EMBL/GenBank/DDBJ databases">
        <title>Identification and resolution of microdiversity through metagenomic sequencing of parallel consortia.</title>
        <authorList>
            <person name="Nelson W.C."/>
            <person name="Romine M.F."/>
            <person name="Lindemann S.R."/>
        </authorList>
    </citation>
    <scope>NUCLEOTIDE SEQUENCE [LARGE SCALE GENOMIC DNA]</scope>
    <source>
        <strain evidence="10">HL-91</strain>
    </source>
</reference>
<feature type="domain" description="Glutamyl/glutaminyl-tRNA synthetase class Ib catalytic" evidence="8">
    <location>
        <begin position="23"/>
        <end position="125"/>
    </location>
</feature>
<dbReference type="NCBIfam" id="NF004315">
    <property type="entry name" value="PRK05710.1-4"/>
    <property type="match status" value="1"/>
</dbReference>
<dbReference type="InterPro" id="IPR000924">
    <property type="entry name" value="Glu/Gln-tRNA-synth"/>
</dbReference>
<gene>
    <name evidence="10" type="primary">gluQ</name>
    <name evidence="9" type="ORF">Ga0058931_1554</name>
    <name evidence="10" type="ORF">HLUCCA05_07550</name>
</gene>
<evidence type="ECO:0000256" key="3">
    <source>
        <dbReference type="ARBA" id="ARBA00022741"/>
    </source>
</evidence>
<evidence type="ECO:0000256" key="6">
    <source>
        <dbReference type="ARBA" id="ARBA00023146"/>
    </source>
</evidence>
<keyword evidence="2" id="KW-0479">Metal-binding</keyword>
<dbReference type="Pfam" id="PF00749">
    <property type="entry name" value="tRNA-synt_1c"/>
    <property type="match status" value="2"/>
</dbReference>
<evidence type="ECO:0000313" key="11">
    <source>
        <dbReference type="Proteomes" id="UP000050413"/>
    </source>
</evidence>
<reference evidence="9 12" key="2">
    <citation type="submission" date="2016-01" db="EMBL/GenBank/DDBJ databases">
        <authorList>
            <person name="Varghese N."/>
        </authorList>
    </citation>
    <scope>NUCLEOTIDE SEQUENCE [LARGE SCALE GENOMIC DNA]</scope>
    <source>
        <strain evidence="9 12">HL-91</strain>
    </source>
</reference>
<dbReference type="PANTHER" id="PTHR43311">
    <property type="entry name" value="GLUTAMATE--TRNA LIGASE"/>
    <property type="match status" value="1"/>
</dbReference>
<dbReference type="STRING" id="1666912.Ga0058931_1554"/>
<keyword evidence="7" id="KW-0648">Protein biosynthesis</keyword>
<dbReference type="GO" id="GO:0005524">
    <property type="term" value="F:ATP binding"/>
    <property type="evidence" value="ECO:0007669"/>
    <property type="project" value="UniProtKB-KW"/>
</dbReference>
<dbReference type="InterPro" id="IPR020058">
    <property type="entry name" value="Glu/Gln-tRNA-synth_Ib_cat-dom"/>
</dbReference>
<keyword evidence="6 7" id="KW-0030">Aminoacyl-tRNA synthetase</keyword>
<evidence type="ECO:0000259" key="8">
    <source>
        <dbReference type="Pfam" id="PF00749"/>
    </source>
</evidence>
<evidence type="ECO:0000256" key="2">
    <source>
        <dbReference type="ARBA" id="ARBA00022723"/>
    </source>
</evidence>
<organism evidence="10 11">
    <name type="scientific">Roseibaca calidilacus</name>
    <dbReference type="NCBI Taxonomy" id="1666912"/>
    <lineage>
        <taxon>Bacteria</taxon>
        <taxon>Pseudomonadati</taxon>
        <taxon>Pseudomonadota</taxon>
        <taxon>Alphaproteobacteria</taxon>
        <taxon>Rhodobacterales</taxon>
        <taxon>Paracoccaceae</taxon>
        <taxon>Roseinatronobacter</taxon>
    </lineage>
</organism>
<dbReference type="GO" id="GO:0005829">
    <property type="term" value="C:cytosol"/>
    <property type="evidence" value="ECO:0007669"/>
    <property type="project" value="TreeGrafter"/>
</dbReference>
<proteinExistence type="inferred from homology"/>
<dbReference type="Gene3D" id="3.40.50.620">
    <property type="entry name" value="HUPs"/>
    <property type="match status" value="1"/>
</dbReference>
<dbReference type="EMBL" id="LJSG01000020">
    <property type="protein sequence ID" value="KPP90010.1"/>
    <property type="molecule type" value="Genomic_DNA"/>
</dbReference>
<dbReference type="PATRIC" id="fig|1666912.4.peg.342"/>
<dbReference type="InterPro" id="IPR014729">
    <property type="entry name" value="Rossmann-like_a/b/a_fold"/>
</dbReference>
<dbReference type="GO" id="GO:0004818">
    <property type="term" value="F:glutamate-tRNA ligase activity"/>
    <property type="evidence" value="ECO:0007669"/>
    <property type="project" value="TreeGrafter"/>
</dbReference>
<keyword evidence="12" id="KW-1185">Reference proteome</keyword>
<dbReference type="InterPro" id="IPR049940">
    <property type="entry name" value="GluQ/Sye"/>
</dbReference>
<dbReference type="PROSITE" id="PS00178">
    <property type="entry name" value="AA_TRNA_LIGASE_I"/>
    <property type="match status" value="1"/>
</dbReference>
<feature type="domain" description="Glutamyl/glutaminyl-tRNA synthetase class Ib catalytic" evidence="8">
    <location>
        <begin position="199"/>
        <end position="290"/>
    </location>
</feature>
<comment type="caution">
    <text evidence="10">The sequence shown here is derived from an EMBL/GenBank/DDBJ whole genome shotgun (WGS) entry which is preliminary data.</text>
</comment>
<name>A0A0P7YHS7_9RHOB</name>
<keyword evidence="3 7" id="KW-0547">Nucleotide-binding</keyword>
<evidence type="ECO:0000256" key="1">
    <source>
        <dbReference type="ARBA" id="ARBA00022598"/>
    </source>
</evidence>
<dbReference type="PANTHER" id="PTHR43311:SF1">
    <property type="entry name" value="GLUTAMYL-Q TRNA(ASP) SYNTHETASE"/>
    <property type="match status" value="1"/>
</dbReference>
<evidence type="ECO:0000256" key="5">
    <source>
        <dbReference type="ARBA" id="ARBA00022840"/>
    </source>
</evidence>
<dbReference type="Proteomes" id="UP000182045">
    <property type="component" value="Unassembled WGS sequence"/>
</dbReference>
<dbReference type="AlphaFoldDB" id="A0A0P7YHS7"/>
<evidence type="ECO:0000313" key="12">
    <source>
        <dbReference type="Proteomes" id="UP000182045"/>
    </source>
</evidence>
<dbReference type="Proteomes" id="UP000050413">
    <property type="component" value="Unassembled WGS sequence"/>
</dbReference>
<dbReference type="EMBL" id="FBYC01000004">
    <property type="protein sequence ID" value="CUX81115.1"/>
    <property type="molecule type" value="Genomic_DNA"/>
</dbReference>
<keyword evidence="1 7" id="KW-0436">Ligase</keyword>
<dbReference type="SUPFAM" id="SSF52374">
    <property type="entry name" value="Nucleotidylyl transferase"/>
    <property type="match status" value="1"/>
</dbReference>
<keyword evidence="5 7" id="KW-0067">ATP-binding</keyword>
<evidence type="ECO:0000256" key="7">
    <source>
        <dbReference type="RuleBase" id="RU363037"/>
    </source>
</evidence>
<dbReference type="InterPro" id="IPR001412">
    <property type="entry name" value="aa-tRNA-synth_I_CS"/>
</dbReference>
<comment type="similarity">
    <text evidence="7">Belongs to the class-I aminoacyl-tRNA synthetase family.</text>
</comment>
<sequence length="303" mass="33211">MPRLRSAVGWLPKRTPMPPEGAVTRFAPSPTGPLHLGHAYAAFIAADRAGPQGRFLLRIEDIDRERCRESYIRAIMDDLTWLGLTWHGPVWRQSDHLGSHRAALKQLMAQGLIYPCKCSRGDIRAALSAPQEGAPVIGPDGFVYPGACRGRSMAEAHAQDALRLDMRRALSRVGRLSFVENGPLRAGLHVLDPDWMIAQIGDVVLSRRDMGTSYHLSVVLDDAAQGITEVTRGVDLFEATAIHVLLQALLKLPPVTYWHHDLIRDEGGKRLAKRDDARALSTLRAEGATPADIRVSLGLPSAP</sequence>
<evidence type="ECO:0000256" key="4">
    <source>
        <dbReference type="ARBA" id="ARBA00022833"/>
    </source>
</evidence>